<dbReference type="PANTHER" id="PTHR13205:SF15">
    <property type="entry name" value="DOLICHOL KINASE"/>
    <property type="match status" value="1"/>
</dbReference>
<reference evidence="11" key="1">
    <citation type="journal article" date="2010" name="Science">
        <title>Plasticity of animal genome architecture unmasked by rapid evolution of a pelagic tunicate.</title>
        <authorList>
            <person name="Denoeud F."/>
            <person name="Henriet S."/>
            <person name="Mungpakdee S."/>
            <person name="Aury J.M."/>
            <person name="Da Silva C."/>
            <person name="Brinkmann H."/>
            <person name="Mikhaleva J."/>
            <person name="Olsen L.C."/>
            <person name="Jubin C."/>
            <person name="Canestro C."/>
            <person name="Bouquet J.M."/>
            <person name="Danks G."/>
            <person name="Poulain J."/>
            <person name="Campsteijn C."/>
            <person name="Adamski M."/>
            <person name="Cross I."/>
            <person name="Yadetie F."/>
            <person name="Muffato M."/>
            <person name="Louis A."/>
            <person name="Butcher S."/>
            <person name="Tsagkogeorga G."/>
            <person name="Konrad A."/>
            <person name="Singh S."/>
            <person name="Jensen M.F."/>
            <person name="Cong E.H."/>
            <person name="Eikeseth-Otteraa H."/>
            <person name="Noel B."/>
            <person name="Anthouard V."/>
            <person name="Porcel B.M."/>
            <person name="Kachouri-Lafond R."/>
            <person name="Nishino A."/>
            <person name="Ugolini M."/>
            <person name="Chourrout P."/>
            <person name="Nishida H."/>
            <person name="Aasland R."/>
            <person name="Huzurbazar S."/>
            <person name="Westhof E."/>
            <person name="Delsuc F."/>
            <person name="Lehrach H."/>
            <person name="Reinhardt R."/>
            <person name="Weissenbach J."/>
            <person name="Roy S.W."/>
            <person name="Artiguenave F."/>
            <person name="Postlethwait J.H."/>
            <person name="Manak J.R."/>
            <person name="Thompson E.M."/>
            <person name="Jaillon O."/>
            <person name="Du Pasquier L."/>
            <person name="Boudinot P."/>
            <person name="Liberles D.A."/>
            <person name="Volff J.N."/>
            <person name="Philippe H."/>
            <person name="Lenhard B."/>
            <person name="Roest Crollius H."/>
            <person name="Wincker P."/>
            <person name="Chourrout D."/>
        </authorList>
    </citation>
    <scope>NUCLEOTIDE SEQUENCE [LARGE SCALE GENOMIC DNA]</scope>
</reference>
<evidence type="ECO:0000313" key="11">
    <source>
        <dbReference type="EMBL" id="CBY23790.1"/>
    </source>
</evidence>
<feature type="transmembrane region" description="Helical" evidence="10">
    <location>
        <begin position="188"/>
        <end position="212"/>
    </location>
</feature>
<dbReference type="Proteomes" id="UP000001307">
    <property type="component" value="Unassembled WGS sequence"/>
</dbReference>
<feature type="transmembrane region" description="Helical" evidence="10">
    <location>
        <begin position="93"/>
        <end position="114"/>
    </location>
</feature>
<feature type="transmembrane region" description="Helical" evidence="10">
    <location>
        <begin position="12"/>
        <end position="31"/>
    </location>
</feature>
<keyword evidence="12" id="KW-1185">Reference proteome</keyword>
<keyword evidence="5 10" id="KW-0812">Transmembrane</keyword>
<keyword evidence="6" id="KW-0418">Kinase</keyword>
<evidence type="ECO:0000313" key="12">
    <source>
        <dbReference type="Proteomes" id="UP000001307"/>
    </source>
</evidence>
<keyword evidence="7" id="KW-0256">Endoplasmic reticulum</keyword>
<evidence type="ECO:0000256" key="10">
    <source>
        <dbReference type="SAM" id="Phobius"/>
    </source>
</evidence>
<dbReference type="GO" id="GO:0005789">
    <property type="term" value="C:endoplasmic reticulum membrane"/>
    <property type="evidence" value="ECO:0007669"/>
    <property type="project" value="UniProtKB-SubCell"/>
</dbReference>
<evidence type="ECO:0000256" key="1">
    <source>
        <dbReference type="ARBA" id="ARBA00004477"/>
    </source>
</evidence>
<evidence type="ECO:0000256" key="7">
    <source>
        <dbReference type="ARBA" id="ARBA00022824"/>
    </source>
</evidence>
<feature type="transmembrane region" description="Helical" evidence="10">
    <location>
        <begin position="134"/>
        <end position="152"/>
    </location>
</feature>
<feature type="transmembrane region" description="Helical" evidence="10">
    <location>
        <begin position="233"/>
        <end position="250"/>
    </location>
</feature>
<dbReference type="GO" id="GO:0043048">
    <property type="term" value="P:dolichyl monophosphate biosynthetic process"/>
    <property type="evidence" value="ECO:0007669"/>
    <property type="project" value="TreeGrafter"/>
</dbReference>
<accession>E4X402</accession>
<keyword evidence="8 10" id="KW-1133">Transmembrane helix</keyword>
<sequence>MILSLIKRIIIINFLFYIESFLTSAIIILPLRWSIEAKGDVAAKTFSGVGVIISAGWAALIVTVLIVACATLTKKERNSSPKLTQADCHLATVFYGGVLAFCMFTPLIGIILDYENPVMTVLYSLGRLCDLPNFLMLTIWFGLTILTAKVLENHKKSKSDQFSTAERKIFHGIAVCTIMIGIGCDPELLALVTFAILIIFIWIALYSGYQVYPYGNQIRRLLVTMTDHRDQGKIIATPIYLLFGVSFPIWCDLIKFGRITNSALAGIASIGIGDSFAALVGVKYGKTRIFGEKTLEGCVANYASQLVFYLSIWLLAPESFVFSVDLIISLFLTSLLEAVTDQIDNLVLPVFLYSCLAL</sequence>
<feature type="transmembrane region" description="Helical" evidence="10">
    <location>
        <begin position="262"/>
        <end position="282"/>
    </location>
</feature>
<evidence type="ECO:0000256" key="4">
    <source>
        <dbReference type="ARBA" id="ARBA00022679"/>
    </source>
</evidence>
<dbReference type="OrthoDB" id="377083at2759"/>
<comment type="similarity">
    <text evidence="2">Belongs to the polyprenol kinase family.</text>
</comment>
<evidence type="ECO:0000256" key="3">
    <source>
        <dbReference type="ARBA" id="ARBA00012132"/>
    </source>
</evidence>
<keyword evidence="9 10" id="KW-0472">Membrane</keyword>
<dbReference type="InParanoid" id="E4X402"/>
<dbReference type="EC" id="2.7.1.108" evidence="3"/>
<dbReference type="InterPro" id="IPR032974">
    <property type="entry name" value="Polypren_kinase"/>
</dbReference>
<dbReference type="PANTHER" id="PTHR13205">
    <property type="entry name" value="TRANSMEMBRANE PROTEIN 15-RELATED"/>
    <property type="match status" value="1"/>
</dbReference>
<keyword evidence="4" id="KW-0808">Transferase</keyword>
<dbReference type="EMBL" id="FN653024">
    <property type="protein sequence ID" value="CBY23790.1"/>
    <property type="molecule type" value="Genomic_DNA"/>
</dbReference>
<protein>
    <recommendedName>
        <fullName evidence="3">dolichol kinase</fullName>
        <ecNumber evidence="3">2.7.1.108</ecNumber>
    </recommendedName>
</protein>
<evidence type="ECO:0000256" key="8">
    <source>
        <dbReference type="ARBA" id="ARBA00022989"/>
    </source>
</evidence>
<gene>
    <name evidence="11" type="ORF">GSOID_T00001114001</name>
</gene>
<evidence type="ECO:0000256" key="9">
    <source>
        <dbReference type="ARBA" id="ARBA00023136"/>
    </source>
</evidence>
<name>E4X402_OIKDI</name>
<feature type="transmembrane region" description="Helical" evidence="10">
    <location>
        <begin position="51"/>
        <end position="72"/>
    </location>
</feature>
<dbReference type="AlphaFoldDB" id="E4X402"/>
<feature type="transmembrane region" description="Helical" evidence="10">
    <location>
        <begin position="164"/>
        <end position="182"/>
    </location>
</feature>
<dbReference type="GO" id="GO:0004168">
    <property type="term" value="F:dolichol kinase activity"/>
    <property type="evidence" value="ECO:0007669"/>
    <property type="project" value="UniProtKB-EC"/>
</dbReference>
<comment type="subcellular location">
    <subcellularLocation>
        <location evidence="1">Endoplasmic reticulum membrane</location>
        <topology evidence="1">Multi-pass membrane protein</topology>
    </subcellularLocation>
</comment>
<evidence type="ECO:0000256" key="2">
    <source>
        <dbReference type="ARBA" id="ARBA00010794"/>
    </source>
</evidence>
<evidence type="ECO:0000256" key="6">
    <source>
        <dbReference type="ARBA" id="ARBA00022777"/>
    </source>
</evidence>
<organism evidence="11">
    <name type="scientific">Oikopleura dioica</name>
    <name type="common">Tunicate</name>
    <dbReference type="NCBI Taxonomy" id="34765"/>
    <lineage>
        <taxon>Eukaryota</taxon>
        <taxon>Metazoa</taxon>
        <taxon>Chordata</taxon>
        <taxon>Tunicata</taxon>
        <taxon>Appendicularia</taxon>
        <taxon>Copelata</taxon>
        <taxon>Oikopleuridae</taxon>
        <taxon>Oikopleura</taxon>
    </lineage>
</organism>
<evidence type="ECO:0000256" key="5">
    <source>
        <dbReference type="ARBA" id="ARBA00022692"/>
    </source>
</evidence>
<proteinExistence type="inferred from homology"/>